<protein>
    <recommendedName>
        <fullName evidence="7">Large ribosomal subunit protein mL54</fullName>
    </recommendedName>
</protein>
<dbReference type="InterPro" id="IPR013870">
    <property type="entry name" value="Ribosomal_mL54"/>
</dbReference>
<dbReference type="KEGG" id="dpte:113791490"/>
<keyword evidence="8" id="KW-1185">Reference proteome</keyword>
<dbReference type="CTD" id="116541"/>
<evidence type="ECO:0000256" key="5">
    <source>
        <dbReference type="ARBA" id="ARBA00023274"/>
    </source>
</evidence>
<evidence type="ECO:0000256" key="3">
    <source>
        <dbReference type="ARBA" id="ARBA00022980"/>
    </source>
</evidence>
<dbReference type="PANTHER" id="PTHR28595">
    <property type="entry name" value="39S RIBOSOMAL PROTEIN L54, MITOCHONDRIAL"/>
    <property type="match status" value="1"/>
</dbReference>
<accession>A0A6P6XW32</accession>
<evidence type="ECO:0000313" key="9">
    <source>
        <dbReference type="RefSeq" id="XP_027197076.1"/>
    </source>
</evidence>
<gene>
    <name evidence="9" type="primary">LOC113791490</name>
</gene>
<dbReference type="OrthoDB" id="10252718at2759"/>
<evidence type="ECO:0000256" key="7">
    <source>
        <dbReference type="ARBA" id="ARBA00035179"/>
    </source>
</evidence>
<evidence type="ECO:0000256" key="6">
    <source>
        <dbReference type="ARBA" id="ARBA00033752"/>
    </source>
</evidence>
<comment type="similarity">
    <text evidence="6">Belongs to the mitochondrion-specific ribosomal protein mL54 family.</text>
</comment>
<reference evidence="9" key="1">
    <citation type="submission" date="2025-08" db="UniProtKB">
        <authorList>
            <consortium name="RefSeq"/>
        </authorList>
    </citation>
    <scope>IDENTIFICATION</scope>
    <source>
        <strain evidence="9">Airmid</strain>
    </source>
</reference>
<dbReference type="GO" id="GO:0005762">
    <property type="term" value="C:mitochondrial large ribosomal subunit"/>
    <property type="evidence" value="ECO:0007669"/>
    <property type="project" value="TreeGrafter"/>
</dbReference>
<dbReference type="OMA" id="YWESLHR"/>
<evidence type="ECO:0000313" key="8">
    <source>
        <dbReference type="Proteomes" id="UP000515146"/>
    </source>
</evidence>
<dbReference type="GO" id="GO:0003735">
    <property type="term" value="F:structural constituent of ribosome"/>
    <property type="evidence" value="ECO:0007669"/>
    <property type="project" value="TreeGrafter"/>
</dbReference>
<dbReference type="InParanoid" id="A0A6P6XW32"/>
<dbReference type="Proteomes" id="UP000515146">
    <property type="component" value="Unplaced"/>
</dbReference>
<evidence type="ECO:0000256" key="4">
    <source>
        <dbReference type="ARBA" id="ARBA00023128"/>
    </source>
</evidence>
<organism evidence="8 9">
    <name type="scientific">Dermatophagoides pteronyssinus</name>
    <name type="common">European house dust mite</name>
    <dbReference type="NCBI Taxonomy" id="6956"/>
    <lineage>
        <taxon>Eukaryota</taxon>
        <taxon>Metazoa</taxon>
        <taxon>Ecdysozoa</taxon>
        <taxon>Arthropoda</taxon>
        <taxon>Chelicerata</taxon>
        <taxon>Arachnida</taxon>
        <taxon>Acari</taxon>
        <taxon>Acariformes</taxon>
        <taxon>Sarcoptiformes</taxon>
        <taxon>Astigmata</taxon>
        <taxon>Psoroptidia</taxon>
        <taxon>Analgoidea</taxon>
        <taxon>Pyroglyphidae</taxon>
        <taxon>Dermatophagoidinae</taxon>
        <taxon>Dermatophagoides</taxon>
    </lineage>
</organism>
<dbReference type="AlphaFoldDB" id="A0A6P6XW32"/>
<comment type="subcellular location">
    <subcellularLocation>
        <location evidence="1">Mitochondrion</location>
    </subcellularLocation>
</comment>
<keyword evidence="2" id="KW-0809">Transit peptide</keyword>
<keyword evidence="5" id="KW-0687">Ribonucleoprotein</keyword>
<proteinExistence type="inferred from homology"/>
<keyword evidence="4" id="KW-0496">Mitochondrion</keyword>
<dbReference type="PANTHER" id="PTHR28595:SF1">
    <property type="entry name" value="LARGE RIBOSOMAL SUBUNIT PROTEIN ML54"/>
    <property type="match status" value="1"/>
</dbReference>
<dbReference type="Pfam" id="PF08561">
    <property type="entry name" value="Ribosomal_L37"/>
    <property type="match status" value="1"/>
</dbReference>
<sequence length="199" mass="23921">MLSINIIRTFSSVPKISGQAVGKKRFRLPVENDPKKLMNFCCGANYYKNGDEIKLKDDNNYPEWLWNLSLKPPRLYELNPNTKEYWEKAAIVGQQREWKLRSITNKKQMNLNPTYIERMELKYRRRFRSLAKYHFNAGYDMIKHHERDDIWNMHLKDRYYLPDEPEKKLYPGIDNIHFKNGSIATKLMQKYKRAGHFGK</sequence>
<evidence type="ECO:0000256" key="2">
    <source>
        <dbReference type="ARBA" id="ARBA00022946"/>
    </source>
</evidence>
<keyword evidence="3" id="KW-0689">Ribosomal protein</keyword>
<name>A0A6P6XW32_DERPT</name>
<evidence type="ECO:0000256" key="1">
    <source>
        <dbReference type="ARBA" id="ARBA00004173"/>
    </source>
</evidence>
<dbReference type="RefSeq" id="XP_027197076.1">
    <property type="nucleotide sequence ID" value="XM_027341275.1"/>
</dbReference>